<dbReference type="SUPFAM" id="SSF52540">
    <property type="entry name" value="P-loop containing nucleoside triphosphate hydrolases"/>
    <property type="match status" value="1"/>
</dbReference>
<evidence type="ECO:0000256" key="1">
    <source>
        <dbReference type="SAM" id="MobiDB-lite"/>
    </source>
</evidence>
<dbReference type="OrthoDB" id="5342685at2759"/>
<dbReference type="Gene3D" id="3.40.50.300">
    <property type="entry name" value="P-loop containing nucleotide triphosphate hydrolases"/>
    <property type="match status" value="1"/>
</dbReference>
<gene>
    <name evidence="3" type="ORF">JX265_008656</name>
</gene>
<feature type="region of interest" description="Disordered" evidence="1">
    <location>
        <begin position="1"/>
        <end position="61"/>
    </location>
</feature>
<dbReference type="Pfam" id="PF00009">
    <property type="entry name" value="GTP_EFTU"/>
    <property type="match status" value="1"/>
</dbReference>
<feature type="compositionally biased region" description="Polar residues" evidence="1">
    <location>
        <begin position="84"/>
        <end position="114"/>
    </location>
</feature>
<dbReference type="GO" id="GO:0003746">
    <property type="term" value="F:translation elongation factor activity"/>
    <property type="evidence" value="ECO:0007669"/>
    <property type="project" value="TreeGrafter"/>
</dbReference>
<name>A0A9Q0ANK2_9PEZI</name>
<dbReference type="EMBL" id="JAFIMR010000024">
    <property type="protein sequence ID" value="KAI1864285.1"/>
    <property type="molecule type" value="Genomic_DNA"/>
</dbReference>
<dbReference type="Proteomes" id="UP000829685">
    <property type="component" value="Unassembled WGS sequence"/>
</dbReference>
<feature type="compositionally biased region" description="Polar residues" evidence="1">
    <location>
        <begin position="263"/>
        <end position="285"/>
    </location>
</feature>
<feature type="domain" description="Tr-type G" evidence="2">
    <location>
        <begin position="278"/>
        <end position="535"/>
    </location>
</feature>
<dbReference type="PANTHER" id="PTHR43721:SF30">
    <property type="entry name" value="TR-TYPE G DOMAIN-CONTAINING PROTEIN"/>
    <property type="match status" value="1"/>
</dbReference>
<reference evidence="3" key="1">
    <citation type="submission" date="2021-03" db="EMBL/GenBank/DDBJ databases">
        <title>Revisited historic fungal species revealed as producer of novel bioactive compounds through whole genome sequencing and comparative genomics.</title>
        <authorList>
            <person name="Vignolle G.A."/>
            <person name="Hochenegger N."/>
            <person name="Mach R.L."/>
            <person name="Mach-Aigner A.R."/>
            <person name="Javad Rahimi M."/>
            <person name="Salim K.A."/>
            <person name="Chan C.M."/>
            <person name="Lim L.B.L."/>
            <person name="Cai F."/>
            <person name="Druzhinina I.S."/>
            <person name="U'Ren J.M."/>
            <person name="Derntl C."/>
        </authorList>
    </citation>
    <scope>NUCLEOTIDE SEQUENCE</scope>
    <source>
        <strain evidence="3">TUCIM 5799</strain>
    </source>
</reference>
<organism evidence="3 4">
    <name type="scientific">Neoarthrinium moseri</name>
    <dbReference type="NCBI Taxonomy" id="1658444"/>
    <lineage>
        <taxon>Eukaryota</taxon>
        <taxon>Fungi</taxon>
        <taxon>Dikarya</taxon>
        <taxon>Ascomycota</taxon>
        <taxon>Pezizomycotina</taxon>
        <taxon>Sordariomycetes</taxon>
        <taxon>Xylariomycetidae</taxon>
        <taxon>Amphisphaeriales</taxon>
        <taxon>Apiosporaceae</taxon>
        <taxon>Neoarthrinium</taxon>
    </lineage>
</organism>
<dbReference type="InterPro" id="IPR027417">
    <property type="entry name" value="P-loop_NTPase"/>
</dbReference>
<feature type="region of interest" description="Disordered" evidence="1">
    <location>
        <begin position="248"/>
        <end position="285"/>
    </location>
</feature>
<comment type="caution">
    <text evidence="3">The sequence shown here is derived from an EMBL/GenBank/DDBJ whole genome shotgun (WGS) entry which is preliminary data.</text>
</comment>
<proteinExistence type="predicted"/>
<dbReference type="AlphaFoldDB" id="A0A9Q0ANK2"/>
<evidence type="ECO:0000259" key="2">
    <source>
        <dbReference type="Pfam" id="PF00009"/>
    </source>
</evidence>
<evidence type="ECO:0000313" key="3">
    <source>
        <dbReference type="EMBL" id="KAI1864285.1"/>
    </source>
</evidence>
<protein>
    <recommendedName>
        <fullName evidence="2">Tr-type G domain-containing protein</fullName>
    </recommendedName>
</protein>
<dbReference type="GO" id="GO:0005525">
    <property type="term" value="F:GTP binding"/>
    <property type="evidence" value="ECO:0007669"/>
    <property type="project" value="InterPro"/>
</dbReference>
<dbReference type="InterPro" id="IPR050055">
    <property type="entry name" value="EF-Tu_GTPase"/>
</dbReference>
<dbReference type="InterPro" id="IPR000795">
    <property type="entry name" value="T_Tr_GTP-bd_dom"/>
</dbReference>
<sequence length="855" mass="92702">MASTSIFTYDPEPPRVSSPWLASEDAEKKQGADRSASASNDGDSDPGQESNVERLDAEPQDGPIEYKLHLLLRPRRNYDMMSTTSRIAGSQQSKPRPSFSTKSGNSTLISSSQTRHNRLAHLTTQLLWRLQQSSPYHRKAKRELVIPKLLEDGDSLHLLEKPRELLPGLEESNGALYEIGVSDDGTFVGLTKDEMDESMTTLKIMAASLGCRVEVQRMKMVGKCEWTEGTRQKADLWVAEALIMPILEPQKDPNGDSEGPAQADSSAPVSASQTEQLRVSLTGPTTSGKTTLLGVLANGTLDNGRGSSRINLLRHRHEVVSGQTSSVAQELIGYKDNKIFNYAGVYIKSWTDIHDHAEDGRLAFFSDSAGHLRFRRTILRGLVGWAPHWTFLCIAANGGDVSGRGHHSLTGATDDLGDLTGGLDLAVAHLDLCLRLEIPLVILITKYDLATKDRLKSTLNMILSKIKAKGRIPKLVAPMQPEDPSLSEVPLASQQKVNQDILQNMEGSDMSSIIPVVLTSAVTGLGIGVVHALLNSLPIPPPPTARDFAPQVLNPEQPSTLFHIDDKYELANHASDKSAIVVAGYLRFGSLSIGDRVVLGPFPADDEEARRLVPRDHPSPGDGLSISHPSFAELARFASRNAVSASTVKGEWRNASVVNIRNLRLPVRTMEAGQAGTVQIVFEDPVEELSDTDSIFETTKPTGITIRKGQVLAIPSQHMLDTGLSLQAASGFKAVFSDIGVTSLSVGTLVNVYVATIRAAARILKVIRHLPGSDLRNAVSEGHDDVFGMADSIELERSRSEADFDAAKNEYAVSLELLTNREWIELGSRVVLMEGGKQGSSGLEGYVGSVIEIAE</sequence>
<evidence type="ECO:0000313" key="4">
    <source>
        <dbReference type="Proteomes" id="UP000829685"/>
    </source>
</evidence>
<dbReference type="GO" id="GO:0003924">
    <property type="term" value="F:GTPase activity"/>
    <property type="evidence" value="ECO:0007669"/>
    <property type="project" value="InterPro"/>
</dbReference>
<keyword evidence="4" id="KW-1185">Reference proteome</keyword>
<accession>A0A9Q0ANK2</accession>
<dbReference type="PANTHER" id="PTHR43721">
    <property type="entry name" value="ELONGATION FACTOR TU-RELATED"/>
    <property type="match status" value="1"/>
</dbReference>
<feature type="region of interest" description="Disordered" evidence="1">
    <location>
        <begin position="84"/>
        <end position="115"/>
    </location>
</feature>